<evidence type="ECO:0000259" key="4">
    <source>
        <dbReference type="Pfam" id="PF18878"/>
    </source>
</evidence>
<evidence type="ECO:0000259" key="3">
    <source>
        <dbReference type="Pfam" id="PF00823"/>
    </source>
</evidence>
<evidence type="ECO:0000313" key="6">
    <source>
        <dbReference type="Proteomes" id="UP000093943"/>
    </source>
</evidence>
<comment type="caution">
    <text evidence="5">The sequence shown here is derived from an EMBL/GenBank/DDBJ whole genome shotgun (WGS) entry which is preliminary data.</text>
</comment>
<evidence type="ECO:0000313" key="5">
    <source>
        <dbReference type="EMBL" id="OBI27028.1"/>
    </source>
</evidence>
<dbReference type="Gene3D" id="1.20.1260.20">
    <property type="entry name" value="PPE superfamily"/>
    <property type="match status" value="1"/>
</dbReference>
<feature type="domain" description="PPE" evidence="3">
    <location>
        <begin position="1"/>
        <end position="162"/>
    </location>
</feature>
<evidence type="ECO:0000256" key="2">
    <source>
        <dbReference type="SAM" id="MobiDB-lite"/>
    </source>
</evidence>
<dbReference type="RefSeq" id="WP_065019358.1">
    <property type="nucleotide sequence ID" value="NZ_LZKG01000126.1"/>
</dbReference>
<feature type="compositionally biased region" description="Low complexity" evidence="2">
    <location>
        <begin position="363"/>
        <end position="373"/>
    </location>
</feature>
<dbReference type="InterPro" id="IPR043641">
    <property type="entry name" value="PPE-PPW_C"/>
</dbReference>
<accession>A0A1A2XPD0</accession>
<organism evidence="5 6">
    <name type="scientific">Mycolicibacter sinensis (strain JDM601)</name>
    <name type="common">Mycobacterium sinense</name>
    <dbReference type="NCBI Taxonomy" id="875328"/>
    <lineage>
        <taxon>Bacteria</taxon>
        <taxon>Bacillati</taxon>
        <taxon>Actinomycetota</taxon>
        <taxon>Actinomycetes</taxon>
        <taxon>Mycobacteriales</taxon>
        <taxon>Mycobacteriaceae</taxon>
        <taxon>Mycolicibacter</taxon>
    </lineage>
</organism>
<dbReference type="Pfam" id="PF18878">
    <property type="entry name" value="PPE-PPW"/>
    <property type="match status" value="1"/>
</dbReference>
<dbReference type="Pfam" id="PF00823">
    <property type="entry name" value="PPE"/>
    <property type="match status" value="1"/>
</dbReference>
<proteinExistence type="inferred from homology"/>
<feature type="region of interest" description="Disordered" evidence="2">
    <location>
        <begin position="162"/>
        <end position="188"/>
    </location>
</feature>
<comment type="similarity">
    <text evidence="1">Belongs to the mycobacterial PPE family.</text>
</comment>
<dbReference type="Proteomes" id="UP000093943">
    <property type="component" value="Unassembled WGS sequence"/>
</dbReference>
<dbReference type="SUPFAM" id="SSF140459">
    <property type="entry name" value="PE/PPE dimer-like"/>
    <property type="match status" value="1"/>
</dbReference>
<name>A0A1A2XPD0_MYCSD</name>
<gene>
    <name evidence="5" type="ORF">A5710_06375</name>
</gene>
<dbReference type="FunFam" id="1.20.1260.20:FF:000001">
    <property type="entry name" value="PPE family protein PPE41"/>
    <property type="match status" value="1"/>
</dbReference>
<dbReference type="InterPro" id="IPR038332">
    <property type="entry name" value="PPE_sf"/>
</dbReference>
<sequence length="520" mass="52448">MASPPEVHSALLSAGPGPGPLLASAAAWSALDSEYTAVADELMVMLGAVQSGAWQGPSAEAYVAAHAPYLAWLTQAGADSAAAAARSETAATAYTAALAAMPTLPELAANHAVHAALMATNFFGINTIPIAVNEADYARMWVQAATAMATYEAVAGAAVASTPHTGPAPQIAKADAATPQDDHDHTDPTVNDPLDQLIAKMLNTVSNGQVNWDPAHAMMNGIPYDQYTDPSQPMFWLVRSLELFEDFQQFGVYLQHNPTLAFQYLVQLAEFDWPTHIAEIATWAGQTPQLFAIAVGVMVAPVGAVGGFAGLAGLAGLPQPAPPIPALPGDPAGPGLPAAGTAPPAPAVSATVSASAPAPPAPASAAAGPAPAAGAPPAPAGASFVPPYLIGGPGIGSGSGMGAAARAARKAPEPDSAAAAAAAREANRERAQARRRRRATKHDHGDQFMTMGVGVDPDWQLPDAEPVVAAERGAGPLGFAGNAAKGQFAAAGMAWLAGAFGGGPQQPMVPGSWDGDDDTQ</sequence>
<dbReference type="PANTHER" id="PTHR46766:SF1">
    <property type="entry name" value="GLUTAMINE-RICH PROTEIN 2"/>
    <property type="match status" value="1"/>
</dbReference>
<dbReference type="EMBL" id="LZKG01000126">
    <property type="protein sequence ID" value="OBI27028.1"/>
    <property type="molecule type" value="Genomic_DNA"/>
</dbReference>
<feature type="region of interest" description="Disordered" evidence="2">
    <location>
        <begin position="500"/>
        <end position="520"/>
    </location>
</feature>
<feature type="region of interest" description="Disordered" evidence="2">
    <location>
        <begin position="325"/>
        <end position="378"/>
    </location>
</feature>
<evidence type="ECO:0008006" key="7">
    <source>
        <dbReference type="Google" id="ProtNLM"/>
    </source>
</evidence>
<protein>
    <recommendedName>
        <fullName evidence="7">PPE family protein</fullName>
    </recommendedName>
</protein>
<feature type="compositionally biased region" description="Low complexity" evidence="2">
    <location>
        <begin position="414"/>
        <end position="424"/>
    </location>
</feature>
<dbReference type="PANTHER" id="PTHR46766">
    <property type="entry name" value="GLUTAMINE-RICH PROTEIN 2"/>
    <property type="match status" value="1"/>
</dbReference>
<reference evidence="6" key="1">
    <citation type="submission" date="2016-06" db="EMBL/GenBank/DDBJ databases">
        <authorList>
            <person name="Sutton G."/>
            <person name="Brinkac L."/>
            <person name="Sanka R."/>
            <person name="Adams M."/>
            <person name="Lau E."/>
            <person name="Sam S."/>
            <person name="Sreng N."/>
            <person name="Him V."/>
            <person name="Kerleguer A."/>
            <person name="Cheng S."/>
        </authorList>
    </citation>
    <scope>NUCLEOTIDE SEQUENCE [LARGE SCALE GENOMIC DNA]</scope>
    <source>
        <strain evidence="6">E1876</strain>
    </source>
</reference>
<feature type="domain" description="PPE-PPW subfamily C-terminal" evidence="4">
    <location>
        <begin position="468"/>
        <end position="513"/>
    </location>
</feature>
<dbReference type="InterPro" id="IPR000030">
    <property type="entry name" value="PPE_dom"/>
</dbReference>
<feature type="compositionally biased region" description="Low complexity" evidence="2">
    <location>
        <begin position="329"/>
        <end position="356"/>
    </location>
</feature>
<evidence type="ECO:0000256" key="1">
    <source>
        <dbReference type="ARBA" id="ARBA00010652"/>
    </source>
</evidence>
<feature type="region of interest" description="Disordered" evidence="2">
    <location>
        <begin position="399"/>
        <end position="452"/>
    </location>
</feature>
<dbReference type="GO" id="GO:0052572">
    <property type="term" value="P:response to host immune response"/>
    <property type="evidence" value="ECO:0007669"/>
    <property type="project" value="TreeGrafter"/>
</dbReference>
<dbReference type="AlphaFoldDB" id="A0A1A2XPD0"/>